<dbReference type="PANTHER" id="PTHR10644">
    <property type="entry name" value="DNA REPAIR/RNA PROCESSING CPSF FAMILY"/>
    <property type="match status" value="1"/>
</dbReference>
<dbReference type="InterPro" id="IPR050358">
    <property type="entry name" value="RSE1/DDB1/CFT1"/>
</dbReference>
<evidence type="ECO:0000313" key="8">
    <source>
        <dbReference type="Proteomes" id="UP000054988"/>
    </source>
</evidence>
<dbReference type="InterPro" id="IPR004871">
    <property type="entry name" value="RSE1/DDB1/CPSF1_C"/>
</dbReference>
<dbReference type="Proteomes" id="UP000054988">
    <property type="component" value="Unassembled WGS sequence"/>
</dbReference>
<evidence type="ECO:0000259" key="6">
    <source>
        <dbReference type="Pfam" id="PF23726"/>
    </source>
</evidence>
<dbReference type="eggNOG" id="KOG1897">
    <property type="taxonomic scope" value="Eukaryota"/>
</dbReference>
<sequence>MPPSRIVATFYPSSSVISSTACSLSTRGTRHLVVGKLNAITVYSILPDKLQLTCSYELTGKLKTIKAIPVSGSHRSNILVLLDHPDPELLIFSYTDIDPDANVGRLELRSRDDLYERGCRPAEHCTDVIVHPNGKVAAVSCYGGRLKILTLKAGCIDMQTDVQIGEINLLSLAFLPVPDPSYALALLHVDHKEQLHLLSRDLSVDKNGIDLSLELSVVLPPTTISLKTHPFPTEILPQLVSIAPQADFLGGILILGGKKITLFELSTIESQLLHKGKRKRLDKRKSGQDEDDQEKAKQKEKEREQKKRTPTAEVEWPWSQVSAVCPLGDNSAKFLVGDTFGRLALLSAENLKREFLLLLPIGETSPAQTISYLDNQVLYIGSHFGDSQVIKLHQNGTSDTEPTLPMPPGIKNLQSSDKGKGRATEEDHEELFDESLQKNGRIYKLKGKYLSVLHTFENIAPIADATLVDLDNSGQKQIVTCSGDRSTGSINIVRMGANFQELAALPGLERITGIWPIRSSFYAVNHTHILASTLSETHVFRIESGHSLSYLDADNSFALDAQTICVHNLIKRDTSNKCFDSSYVIQVTPKAASILEFDTSSGQWWEKHVQRPAPGDTYVAASVNSSQVLLASSGGNLDGYVIEVNNNSPVLRPCILKTRLDYTDHTPNDPTAVTYRHWLRTEISAISVTPLKDSEVSTRFFAVAFWTTNQIKIYKYTPNGFKVQFQSMPLPATVRSLLFYDLGLGKTSKDSDHHPCLFAGLANGSIVSFSLSFEWKTTTNDEFMVLRGLKDMKIVSLGETPVSLSACPVKGKRAVIATGTRTAVLTWERSRVRHSPVTLKDVTAVHALDAVNYPASLILANATGIKIGRVQDTDKMHIRSIPLGLDKPYKIAHVPSLKAFGVVTDRTEPFRPGEADTVLSSLKLIDDQNFKTISSYECSGNEQAMSLSTISLSIADEDESFFCLGTAVINPQEVEPRRGRIVVLGAHQAKSLSVSVSEEVGGCVYALTTISGLLAAAVNSSVVLFHLDTSRDENTGVIIVNKLHRISEWNHNYLVTNIVSYGDNLIVSDQFCSVSLLQLSDGNKLMTLARDFSPLWPLSIEAFSEKQIIGADYSMNLFSFTMKQSGGRKVLRRDGYYHLGEGVTRFLRGSVTLPTETTTESGMYPTHLFCTASGRIGVIIDISDDQLSNDLSLLEKGLTSLQIDKGQESHAKHRAPRDSRGRTDAAEAAYGFIDGDYLEKLLTFMDESPEEEVDKVFNTSVEGLRYEGVYYLKIQDIWSWQGRYNIVS</sequence>
<evidence type="ECO:0000256" key="3">
    <source>
        <dbReference type="SAM" id="MobiDB-lite"/>
    </source>
</evidence>
<feature type="domain" description="RSE1/DDB1/CPSF1 first beta-propeller" evidence="5">
    <location>
        <begin position="19"/>
        <end position="396"/>
    </location>
</feature>
<evidence type="ECO:0000256" key="1">
    <source>
        <dbReference type="ARBA" id="ARBA00004123"/>
    </source>
</evidence>
<feature type="domain" description="RSE1/DDB1/CPSF1 C-terminal" evidence="4">
    <location>
        <begin position="920"/>
        <end position="1242"/>
    </location>
</feature>
<dbReference type="EMBL" id="LATX01002362">
    <property type="protein sequence ID" value="KTB30805.1"/>
    <property type="molecule type" value="Genomic_DNA"/>
</dbReference>
<dbReference type="InterPro" id="IPR015943">
    <property type="entry name" value="WD40/YVTN_repeat-like_dom_sf"/>
</dbReference>
<evidence type="ECO:0000313" key="7">
    <source>
        <dbReference type="EMBL" id="KTB30805.1"/>
    </source>
</evidence>
<dbReference type="GO" id="GO:0005634">
    <property type="term" value="C:nucleus"/>
    <property type="evidence" value="ECO:0007669"/>
    <property type="project" value="UniProtKB-SubCell"/>
</dbReference>
<feature type="compositionally biased region" description="Basic and acidic residues" evidence="3">
    <location>
        <begin position="284"/>
        <end position="307"/>
    </location>
</feature>
<evidence type="ECO:0000259" key="5">
    <source>
        <dbReference type="Pfam" id="PF10433"/>
    </source>
</evidence>
<keyword evidence="2" id="KW-0539">Nucleus</keyword>
<dbReference type="InterPro" id="IPR058543">
    <property type="entry name" value="Beta-prop_RSE1/DDB1/CPSF1_2nd"/>
</dbReference>
<dbReference type="SUPFAM" id="SSF82171">
    <property type="entry name" value="DPP6 N-terminal domain-like"/>
    <property type="match status" value="1"/>
</dbReference>
<name>A0A0W0F392_MONRR</name>
<organism evidence="7 8">
    <name type="scientific">Moniliophthora roreri</name>
    <name type="common">Frosty pod rot fungus</name>
    <name type="synonym">Monilia roreri</name>
    <dbReference type="NCBI Taxonomy" id="221103"/>
    <lineage>
        <taxon>Eukaryota</taxon>
        <taxon>Fungi</taxon>
        <taxon>Dikarya</taxon>
        <taxon>Basidiomycota</taxon>
        <taxon>Agaricomycotina</taxon>
        <taxon>Agaricomycetes</taxon>
        <taxon>Agaricomycetidae</taxon>
        <taxon>Agaricales</taxon>
        <taxon>Marasmiineae</taxon>
        <taxon>Marasmiaceae</taxon>
        <taxon>Moniliophthora</taxon>
    </lineage>
</organism>
<feature type="region of interest" description="Disordered" evidence="3">
    <location>
        <begin position="395"/>
        <end position="425"/>
    </location>
</feature>
<dbReference type="SUPFAM" id="SSF101908">
    <property type="entry name" value="Putative isomerase YbhE"/>
    <property type="match status" value="1"/>
</dbReference>
<dbReference type="Gene3D" id="2.130.10.10">
    <property type="entry name" value="YVTN repeat-like/Quinoprotein amine dehydrogenase"/>
    <property type="match status" value="3"/>
</dbReference>
<evidence type="ECO:0008006" key="9">
    <source>
        <dbReference type="Google" id="ProtNLM"/>
    </source>
</evidence>
<feature type="domain" description="RSE1/DDB1/CPSF1 second beta-propeller" evidence="6">
    <location>
        <begin position="500"/>
        <end position="869"/>
    </location>
</feature>
<dbReference type="Pfam" id="PF10433">
    <property type="entry name" value="Beta-prop_RSE1_1st"/>
    <property type="match status" value="1"/>
</dbReference>
<comment type="subcellular location">
    <subcellularLocation>
        <location evidence="1">Nucleus</location>
    </subcellularLocation>
</comment>
<protein>
    <recommendedName>
        <fullName evidence="9">Cleavage/polyadenylation specificity factor A subunit N-terminal domain-containing protein</fullName>
    </recommendedName>
</protein>
<reference evidence="7 8" key="1">
    <citation type="submission" date="2015-12" db="EMBL/GenBank/DDBJ databases">
        <title>Draft genome sequence of Moniliophthora roreri, the causal agent of frosty pod rot of cacao.</title>
        <authorList>
            <person name="Aime M.C."/>
            <person name="Diaz-Valderrama J.R."/>
            <person name="Kijpornyongpan T."/>
            <person name="Phillips-Mora W."/>
        </authorList>
    </citation>
    <scope>NUCLEOTIDE SEQUENCE [LARGE SCALE GENOMIC DNA]</scope>
    <source>
        <strain evidence="7 8">MCA 2952</strain>
    </source>
</reference>
<evidence type="ECO:0000256" key="2">
    <source>
        <dbReference type="ARBA" id="ARBA00023242"/>
    </source>
</evidence>
<gene>
    <name evidence="7" type="ORF">WG66_16580</name>
</gene>
<dbReference type="PROSITE" id="PS51257">
    <property type="entry name" value="PROKAR_LIPOPROTEIN"/>
    <property type="match status" value="1"/>
</dbReference>
<dbReference type="InterPro" id="IPR018846">
    <property type="entry name" value="Beta-prop_RSE1/DDB1/CPSF1_1st"/>
</dbReference>
<proteinExistence type="predicted"/>
<dbReference type="Pfam" id="PF23726">
    <property type="entry name" value="Beta-prop_RSE1_2nd"/>
    <property type="match status" value="1"/>
</dbReference>
<comment type="caution">
    <text evidence="7">The sequence shown here is derived from an EMBL/GenBank/DDBJ whole genome shotgun (WGS) entry which is preliminary data.</text>
</comment>
<dbReference type="Pfam" id="PF03178">
    <property type="entry name" value="CPSF_A"/>
    <property type="match status" value="1"/>
</dbReference>
<dbReference type="GO" id="GO:0003676">
    <property type="term" value="F:nucleic acid binding"/>
    <property type="evidence" value="ECO:0007669"/>
    <property type="project" value="InterPro"/>
</dbReference>
<feature type="region of interest" description="Disordered" evidence="3">
    <location>
        <begin position="279"/>
        <end position="313"/>
    </location>
</feature>
<accession>A0A0W0F392</accession>
<evidence type="ECO:0000259" key="4">
    <source>
        <dbReference type="Pfam" id="PF03178"/>
    </source>
</evidence>